<dbReference type="Gene3D" id="3.80.10.10">
    <property type="entry name" value="Ribonuclease Inhibitor"/>
    <property type="match status" value="1"/>
</dbReference>
<keyword evidence="3" id="KW-1185">Reference proteome</keyword>
<dbReference type="EMBL" id="KN823056">
    <property type="protein sequence ID" value="KIO24697.1"/>
    <property type="molecule type" value="Genomic_DNA"/>
</dbReference>
<feature type="region of interest" description="Disordered" evidence="1">
    <location>
        <begin position="542"/>
        <end position="582"/>
    </location>
</feature>
<feature type="compositionally biased region" description="Acidic residues" evidence="1">
    <location>
        <begin position="558"/>
        <end position="582"/>
    </location>
</feature>
<organism evidence="2 3">
    <name type="scientific">Tulasnella calospora MUT 4182</name>
    <dbReference type="NCBI Taxonomy" id="1051891"/>
    <lineage>
        <taxon>Eukaryota</taxon>
        <taxon>Fungi</taxon>
        <taxon>Dikarya</taxon>
        <taxon>Basidiomycota</taxon>
        <taxon>Agaricomycotina</taxon>
        <taxon>Agaricomycetes</taxon>
        <taxon>Cantharellales</taxon>
        <taxon>Tulasnellaceae</taxon>
        <taxon>Tulasnella</taxon>
    </lineage>
</organism>
<dbReference type="AlphaFoldDB" id="A0A0C3LTI3"/>
<evidence type="ECO:0000313" key="2">
    <source>
        <dbReference type="EMBL" id="KIO24697.1"/>
    </source>
</evidence>
<dbReference type="PANTHER" id="PTHR38926">
    <property type="entry name" value="F-BOX DOMAIN CONTAINING PROTEIN, EXPRESSED"/>
    <property type="match status" value="1"/>
</dbReference>
<protein>
    <submittedName>
        <fullName evidence="2">Uncharacterized protein</fullName>
    </submittedName>
</protein>
<dbReference type="STRING" id="1051891.A0A0C3LTI3"/>
<evidence type="ECO:0000313" key="3">
    <source>
        <dbReference type="Proteomes" id="UP000054248"/>
    </source>
</evidence>
<accession>A0A0C3LTI3</accession>
<dbReference type="Proteomes" id="UP000054248">
    <property type="component" value="Unassembled WGS sequence"/>
</dbReference>
<dbReference type="SUPFAM" id="SSF81383">
    <property type="entry name" value="F-box domain"/>
    <property type="match status" value="1"/>
</dbReference>
<dbReference type="InterPro" id="IPR032675">
    <property type="entry name" value="LRR_dom_sf"/>
</dbReference>
<dbReference type="InterPro" id="IPR036047">
    <property type="entry name" value="F-box-like_dom_sf"/>
</dbReference>
<evidence type="ECO:0000256" key="1">
    <source>
        <dbReference type="SAM" id="MobiDB-lite"/>
    </source>
</evidence>
<dbReference type="SUPFAM" id="SSF52047">
    <property type="entry name" value="RNI-like"/>
    <property type="match status" value="1"/>
</dbReference>
<reference evidence="3" key="2">
    <citation type="submission" date="2015-01" db="EMBL/GenBank/DDBJ databases">
        <title>Evolutionary Origins and Diversification of the Mycorrhizal Mutualists.</title>
        <authorList>
            <consortium name="DOE Joint Genome Institute"/>
            <consortium name="Mycorrhizal Genomics Consortium"/>
            <person name="Kohler A."/>
            <person name="Kuo A."/>
            <person name="Nagy L.G."/>
            <person name="Floudas D."/>
            <person name="Copeland A."/>
            <person name="Barry K.W."/>
            <person name="Cichocki N."/>
            <person name="Veneault-Fourrey C."/>
            <person name="LaButti K."/>
            <person name="Lindquist E.A."/>
            <person name="Lipzen A."/>
            <person name="Lundell T."/>
            <person name="Morin E."/>
            <person name="Murat C."/>
            <person name="Riley R."/>
            <person name="Ohm R."/>
            <person name="Sun H."/>
            <person name="Tunlid A."/>
            <person name="Henrissat B."/>
            <person name="Grigoriev I.V."/>
            <person name="Hibbett D.S."/>
            <person name="Martin F."/>
        </authorList>
    </citation>
    <scope>NUCLEOTIDE SEQUENCE [LARGE SCALE GENOMIC DNA]</scope>
    <source>
        <strain evidence="3">MUT 4182</strain>
    </source>
</reference>
<dbReference type="OrthoDB" id="3341212at2759"/>
<sequence length="582" mass="64916">MPDSTRRDALQSWDNALDSLGQAVKLYGGSTVALFTHFDGETRSTPHNDLPSEDALQHIDTRLARIEQLEVELHNMRIAVQGLRNTSTKLSPVTRLPPEILAYIITIGADEDRLVMAAKEALMDDEDDSLDEDDTGPPDPPHFPTLISHVCRRWRQIVLDTPMLWTRIDFREGPPFDKAKEWLNRSQDCHLEVVFDVVEDATQFSDIEPVLVALNILQPHSARISRLLIRMNTPDEMAIIIGRLTSQDQILPLKALALMVDEADGDLLATESLQGKAGILKAILEGLEELQIERVSIPWDQVSFRGLKILKLLSLGQAESPTPQQLHAILSASPNLEAFEMYDSDLEGSFERTELSPIVFPKLHSLKLSTLDRTTTQFAFHIITAPNLSILHVGEIDISSRSGRSSSKTEGRKWLSAFFDRIEPTSLRTLRIAEDDLNESDFIAILSASRGLEEVHLGENLDVNHRLLEWLQGKAEDGTSACPNLKTLKLESCNNVTSESVKSLVEARQAAGRPLQTLSVKYCNLEEEGVKEWLQARVPDVTLEEDSDGEGSSMGEGTDMDDLDMEMTDGDGPDLEMTDDEW</sequence>
<dbReference type="PANTHER" id="PTHR38926:SF5">
    <property type="entry name" value="F-BOX AND LEUCINE-RICH REPEAT PROTEIN 6"/>
    <property type="match status" value="1"/>
</dbReference>
<gene>
    <name evidence="2" type="ORF">M407DRAFT_25943</name>
</gene>
<proteinExistence type="predicted"/>
<name>A0A0C3LTI3_9AGAM</name>
<dbReference type="HOGENOM" id="CLU_020999_1_2_1"/>
<reference evidence="2 3" key="1">
    <citation type="submission" date="2014-04" db="EMBL/GenBank/DDBJ databases">
        <authorList>
            <consortium name="DOE Joint Genome Institute"/>
            <person name="Kuo A."/>
            <person name="Girlanda M."/>
            <person name="Perotto S."/>
            <person name="Kohler A."/>
            <person name="Nagy L.G."/>
            <person name="Floudas D."/>
            <person name="Copeland A."/>
            <person name="Barry K.W."/>
            <person name="Cichocki N."/>
            <person name="Veneault-Fourrey C."/>
            <person name="LaButti K."/>
            <person name="Lindquist E.A."/>
            <person name="Lipzen A."/>
            <person name="Lundell T."/>
            <person name="Morin E."/>
            <person name="Murat C."/>
            <person name="Sun H."/>
            <person name="Tunlid A."/>
            <person name="Henrissat B."/>
            <person name="Grigoriev I.V."/>
            <person name="Hibbett D.S."/>
            <person name="Martin F."/>
            <person name="Nordberg H.P."/>
            <person name="Cantor M.N."/>
            <person name="Hua S.X."/>
        </authorList>
    </citation>
    <scope>NUCLEOTIDE SEQUENCE [LARGE SCALE GENOMIC DNA]</scope>
    <source>
        <strain evidence="2 3">MUT 4182</strain>
    </source>
</reference>
<dbReference type="Gene3D" id="1.20.1280.50">
    <property type="match status" value="1"/>
</dbReference>